<proteinExistence type="predicted"/>
<evidence type="ECO:0000259" key="1">
    <source>
        <dbReference type="PROSITE" id="PS51186"/>
    </source>
</evidence>
<dbReference type="Proteomes" id="UP000494216">
    <property type="component" value="Unassembled WGS sequence"/>
</dbReference>
<organism evidence="2 3">
    <name type="scientific">Candidatus Methylobacter favarea</name>
    <dbReference type="NCBI Taxonomy" id="2707345"/>
    <lineage>
        <taxon>Bacteria</taxon>
        <taxon>Pseudomonadati</taxon>
        <taxon>Pseudomonadota</taxon>
        <taxon>Gammaproteobacteria</taxon>
        <taxon>Methylococcales</taxon>
        <taxon>Methylococcaceae</taxon>
        <taxon>Methylobacter</taxon>
    </lineage>
</organism>
<comment type="caution">
    <text evidence="2">The sequence shown here is derived from an EMBL/GenBank/DDBJ whole genome shotgun (WGS) entry which is preliminary data.</text>
</comment>
<protein>
    <submittedName>
        <fullName evidence="2">Predicted acetyltransferase</fullName>
    </submittedName>
</protein>
<dbReference type="InterPro" id="IPR016181">
    <property type="entry name" value="Acyl_CoA_acyltransferase"/>
</dbReference>
<dbReference type="RefSeq" id="WP_246247123.1">
    <property type="nucleotide sequence ID" value="NZ_CADCXN010000119.1"/>
</dbReference>
<accession>A0A8S0WLT6</accession>
<dbReference type="GO" id="GO:0016747">
    <property type="term" value="F:acyltransferase activity, transferring groups other than amino-acyl groups"/>
    <property type="evidence" value="ECO:0007669"/>
    <property type="project" value="InterPro"/>
</dbReference>
<gene>
    <name evidence="2" type="ORF">METHB2_850004</name>
</gene>
<dbReference type="InterPro" id="IPR000182">
    <property type="entry name" value="GNAT_dom"/>
</dbReference>
<dbReference type="CDD" id="cd04301">
    <property type="entry name" value="NAT_SF"/>
    <property type="match status" value="1"/>
</dbReference>
<dbReference type="Gene3D" id="3.40.630.30">
    <property type="match status" value="1"/>
</dbReference>
<keyword evidence="3" id="KW-1185">Reference proteome</keyword>
<dbReference type="Pfam" id="PF00583">
    <property type="entry name" value="Acetyltransf_1"/>
    <property type="match status" value="1"/>
</dbReference>
<dbReference type="PANTHER" id="PTHR43617:SF2">
    <property type="entry name" value="UPF0039 PROTEIN SLL0451"/>
    <property type="match status" value="1"/>
</dbReference>
<evidence type="ECO:0000313" key="3">
    <source>
        <dbReference type="Proteomes" id="UP000494216"/>
    </source>
</evidence>
<dbReference type="InterPro" id="IPR050276">
    <property type="entry name" value="MshD_Acetyltransferase"/>
</dbReference>
<reference evidence="2 3" key="1">
    <citation type="submission" date="2020-02" db="EMBL/GenBank/DDBJ databases">
        <authorList>
            <person name="Hogendoorn C."/>
        </authorList>
    </citation>
    <scope>NUCLEOTIDE SEQUENCE [LARGE SCALE GENOMIC DNA]</scope>
    <source>
        <strain evidence="2">METHB21</strain>
    </source>
</reference>
<feature type="domain" description="N-acetyltransferase" evidence="1">
    <location>
        <begin position="1"/>
        <end position="128"/>
    </location>
</feature>
<dbReference type="EMBL" id="CADCXN010000119">
    <property type="protein sequence ID" value="CAA9892850.1"/>
    <property type="molecule type" value="Genomic_DNA"/>
</dbReference>
<evidence type="ECO:0000313" key="2">
    <source>
        <dbReference type="EMBL" id="CAA9892850.1"/>
    </source>
</evidence>
<sequence>MKIRKESPSDVAAIEAVTIAAFQNAAHSSHTEQFIVRALRNAGQLAVSLVADDDGSVIGHVAVSPIAISGGAEGWYGLGPISVAPKRQRHGVGSELMGHALTELRRLGAAGCVVLGEPSYYSRFGFRA</sequence>
<name>A0A8S0WLT6_9GAMM</name>
<dbReference type="SUPFAM" id="SSF55729">
    <property type="entry name" value="Acyl-CoA N-acyltransferases (Nat)"/>
    <property type="match status" value="1"/>
</dbReference>
<dbReference type="PANTHER" id="PTHR43617">
    <property type="entry name" value="L-AMINO ACID N-ACETYLTRANSFERASE"/>
    <property type="match status" value="1"/>
</dbReference>
<dbReference type="AlphaFoldDB" id="A0A8S0WLT6"/>
<dbReference type="PROSITE" id="PS51186">
    <property type="entry name" value="GNAT"/>
    <property type="match status" value="1"/>
</dbReference>